<gene>
    <name evidence="1" type="ORF">SOCEGT47_001940</name>
</gene>
<organism evidence="1 2">
    <name type="scientific">Sorangium cellulosum</name>
    <name type="common">Polyangium cellulosum</name>
    <dbReference type="NCBI Taxonomy" id="56"/>
    <lineage>
        <taxon>Bacteria</taxon>
        <taxon>Pseudomonadati</taxon>
        <taxon>Myxococcota</taxon>
        <taxon>Polyangia</taxon>
        <taxon>Polyangiales</taxon>
        <taxon>Polyangiaceae</taxon>
        <taxon>Sorangium</taxon>
    </lineage>
</organism>
<dbReference type="PROSITE" id="PS51257">
    <property type="entry name" value="PROKAR_LIPOPROTEIN"/>
    <property type="match status" value="1"/>
</dbReference>
<dbReference type="EMBL" id="CP012670">
    <property type="protein sequence ID" value="AUX19742.1"/>
    <property type="molecule type" value="Genomic_DNA"/>
</dbReference>
<dbReference type="RefSeq" id="WP_129344429.1">
    <property type="nucleotide sequence ID" value="NZ_CP012670.1"/>
</dbReference>
<sequence>MPSSKLRAPILGPLLASAFLSSCARPGGDSEGDSAAASAIAVEERLAACDQDPRVIAGLIEREVCAGADLYFREASRGQGRRCGSCHPVEDTSTIELPLLDALLEASPLDALSFILDREPEPADLEVDERSDLGLVRGRLRGAGGALLHPRAGGFATFVRERLERQAR</sequence>
<protein>
    <recommendedName>
        <fullName evidence="3">Cytochrome c domain-containing protein</fullName>
    </recommendedName>
</protein>
<evidence type="ECO:0008006" key="3">
    <source>
        <dbReference type="Google" id="ProtNLM"/>
    </source>
</evidence>
<dbReference type="AlphaFoldDB" id="A0A4V0NCN0"/>
<evidence type="ECO:0000313" key="2">
    <source>
        <dbReference type="Proteomes" id="UP000295781"/>
    </source>
</evidence>
<reference evidence="1 2" key="1">
    <citation type="submission" date="2015-09" db="EMBL/GenBank/DDBJ databases">
        <title>Sorangium comparison.</title>
        <authorList>
            <person name="Zaburannyi N."/>
            <person name="Bunk B."/>
            <person name="Overmann J."/>
            <person name="Mueller R."/>
        </authorList>
    </citation>
    <scope>NUCLEOTIDE SEQUENCE [LARGE SCALE GENOMIC DNA]</scope>
    <source>
        <strain evidence="1 2">So ceGT47</strain>
    </source>
</reference>
<dbReference type="Proteomes" id="UP000295781">
    <property type="component" value="Chromosome"/>
</dbReference>
<dbReference type="OrthoDB" id="9954395at2"/>
<proteinExistence type="predicted"/>
<name>A0A4V0NCN0_SORCE</name>
<accession>A0A4V0NCN0</accession>
<evidence type="ECO:0000313" key="1">
    <source>
        <dbReference type="EMBL" id="AUX19742.1"/>
    </source>
</evidence>